<evidence type="ECO:0000313" key="2">
    <source>
        <dbReference type="EMBL" id="RYQ94502.1"/>
    </source>
</evidence>
<proteinExistence type="predicted"/>
<organism evidence="2 3">
    <name type="scientific">Arachis hypogaea</name>
    <name type="common">Peanut</name>
    <dbReference type="NCBI Taxonomy" id="3818"/>
    <lineage>
        <taxon>Eukaryota</taxon>
        <taxon>Viridiplantae</taxon>
        <taxon>Streptophyta</taxon>
        <taxon>Embryophyta</taxon>
        <taxon>Tracheophyta</taxon>
        <taxon>Spermatophyta</taxon>
        <taxon>Magnoliopsida</taxon>
        <taxon>eudicotyledons</taxon>
        <taxon>Gunneridae</taxon>
        <taxon>Pentapetalae</taxon>
        <taxon>rosids</taxon>
        <taxon>fabids</taxon>
        <taxon>Fabales</taxon>
        <taxon>Fabaceae</taxon>
        <taxon>Papilionoideae</taxon>
        <taxon>50 kb inversion clade</taxon>
        <taxon>dalbergioids sensu lato</taxon>
        <taxon>Dalbergieae</taxon>
        <taxon>Pterocarpus clade</taxon>
        <taxon>Arachis</taxon>
    </lineage>
</organism>
<protein>
    <submittedName>
        <fullName evidence="2">Uncharacterized protein</fullName>
    </submittedName>
</protein>
<sequence>MAPLDELLTIHKKTETPRDQTSKNLISPLSLSTKCGAAVGRTTVGEPSTTVWLQWLLLHLPSVPFAPSAAESTASCGNPSLSRAPSRFPGNAAATCFFVVGASSSRSQGKTAARSGAGLAKIGETRRNPPPHLRGS</sequence>
<gene>
    <name evidence="2" type="ORF">Ahy_B08g089415</name>
</gene>
<feature type="region of interest" description="Disordered" evidence="1">
    <location>
        <begin position="1"/>
        <end position="22"/>
    </location>
</feature>
<keyword evidence="3" id="KW-1185">Reference proteome</keyword>
<dbReference type="EMBL" id="SDMP01000018">
    <property type="protein sequence ID" value="RYQ94502.1"/>
    <property type="molecule type" value="Genomic_DNA"/>
</dbReference>
<feature type="region of interest" description="Disordered" evidence="1">
    <location>
        <begin position="106"/>
        <end position="136"/>
    </location>
</feature>
<dbReference type="Proteomes" id="UP000289738">
    <property type="component" value="Chromosome B08"/>
</dbReference>
<comment type="caution">
    <text evidence="2">The sequence shown here is derived from an EMBL/GenBank/DDBJ whole genome shotgun (WGS) entry which is preliminary data.</text>
</comment>
<evidence type="ECO:0000256" key="1">
    <source>
        <dbReference type="SAM" id="MobiDB-lite"/>
    </source>
</evidence>
<name>A0A444XXW2_ARAHY</name>
<feature type="compositionally biased region" description="Basic and acidic residues" evidence="1">
    <location>
        <begin position="8"/>
        <end position="21"/>
    </location>
</feature>
<accession>A0A444XXW2</accession>
<evidence type="ECO:0000313" key="3">
    <source>
        <dbReference type="Proteomes" id="UP000289738"/>
    </source>
</evidence>
<dbReference type="AlphaFoldDB" id="A0A444XXW2"/>
<reference evidence="2 3" key="1">
    <citation type="submission" date="2019-01" db="EMBL/GenBank/DDBJ databases">
        <title>Sequencing of cultivated peanut Arachis hypogaea provides insights into genome evolution and oil improvement.</title>
        <authorList>
            <person name="Chen X."/>
        </authorList>
    </citation>
    <scope>NUCLEOTIDE SEQUENCE [LARGE SCALE GENOMIC DNA]</scope>
    <source>
        <strain evidence="3">cv. Fuhuasheng</strain>
        <tissue evidence="2">Leaves</tissue>
    </source>
</reference>